<organism evidence="3 4">
    <name type="scientific">Streptomyces spirodelae</name>
    <dbReference type="NCBI Taxonomy" id="2812904"/>
    <lineage>
        <taxon>Bacteria</taxon>
        <taxon>Bacillati</taxon>
        <taxon>Actinomycetota</taxon>
        <taxon>Actinomycetes</taxon>
        <taxon>Kitasatosporales</taxon>
        <taxon>Streptomycetaceae</taxon>
        <taxon>Streptomyces</taxon>
    </lineage>
</organism>
<dbReference type="Gene3D" id="3.30.530.20">
    <property type="match status" value="1"/>
</dbReference>
<keyword evidence="4" id="KW-1185">Reference proteome</keyword>
<name>A0ABS3WRE2_9ACTN</name>
<proteinExistence type="inferred from homology"/>
<dbReference type="CDD" id="cd08899">
    <property type="entry name" value="SRPBCC_CalC_Aha1-like_6"/>
    <property type="match status" value="1"/>
</dbReference>
<dbReference type="InterPro" id="IPR013538">
    <property type="entry name" value="ASHA1/2-like_C"/>
</dbReference>
<dbReference type="EMBL" id="JAFFZN010000005">
    <property type="protein sequence ID" value="MBO8185422.1"/>
    <property type="molecule type" value="Genomic_DNA"/>
</dbReference>
<accession>A0ABS3WRE2</accession>
<evidence type="ECO:0000313" key="3">
    <source>
        <dbReference type="EMBL" id="MBO8185422.1"/>
    </source>
</evidence>
<protein>
    <submittedName>
        <fullName evidence="3">SRPBCC family protein</fullName>
    </submittedName>
</protein>
<reference evidence="3 4" key="1">
    <citation type="submission" date="2021-02" db="EMBL/GenBank/DDBJ databases">
        <title>Streptomyces spirodelae sp. nov., isolated from duckweed.</title>
        <authorList>
            <person name="Saimee Y."/>
            <person name="Duangmal K."/>
        </authorList>
    </citation>
    <scope>NUCLEOTIDE SEQUENCE [LARGE SCALE GENOMIC DNA]</scope>
    <source>
        <strain evidence="3 4">DW4-2</strain>
    </source>
</reference>
<evidence type="ECO:0000259" key="2">
    <source>
        <dbReference type="Pfam" id="PF08327"/>
    </source>
</evidence>
<dbReference type="Pfam" id="PF08327">
    <property type="entry name" value="AHSA1"/>
    <property type="match status" value="1"/>
</dbReference>
<dbReference type="InterPro" id="IPR023393">
    <property type="entry name" value="START-like_dom_sf"/>
</dbReference>
<gene>
    <name evidence="3" type="ORF">JW592_08095</name>
</gene>
<evidence type="ECO:0000256" key="1">
    <source>
        <dbReference type="ARBA" id="ARBA00006817"/>
    </source>
</evidence>
<evidence type="ECO:0000313" key="4">
    <source>
        <dbReference type="Proteomes" id="UP001518976"/>
    </source>
</evidence>
<comment type="caution">
    <text evidence="3">The sequence shown here is derived from an EMBL/GenBank/DDBJ whole genome shotgun (WGS) entry which is preliminary data.</text>
</comment>
<dbReference type="RefSeq" id="WP_209264237.1">
    <property type="nucleotide sequence ID" value="NZ_JAFFZN010000005.1"/>
</dbReference>
<feature type="domain" description="Activator of Hsp90 ATPase homologue 1/2-like C-terminal" evidence="2">
    <location>
        <begin position="25"/>
        <end position="135"/>
    </location>
</feature>
<sequence>MSMELGILVERDGLPAVRLERPFAVSADEVWRALTEPDRMAAWFPSPTVHIEPMVGGRVDFAGDPYAEDHSGTVLEFDPPRRLAYTWGDDELLFELGRRGEGCVLALTDVLEDREAAARNAAGWDVCLDELSELLNGGSPSGPHAAGSASDWQARYDAYVAAGMPSGAPLPDGGDPG</sequence>
<dbReference type="SUPFAM" id="SSF55961">
    <property type="entry name" value="Bet v1-like"/>
    <property type="match status" value="1"/>
</dbReference>
<comment type="similarity">
    <text evidence="1">Belongs to the AHA1 family.</text>
</comment>
<dbReference type="Proteomes" id="UP001518976">
    <property type="component" value="Unassembled WGS sequence"/>
</dbReference>